<keyword evidence="3" id="KW-1185">Reference proteome</keyword>
<feature type="transmembrane region" description="Helical" evidence="1">
    <location>
        <begin position="15"/>
        <end position="37"/>
    </location>
</feature>
<organism evidence="2 3">
    <name type="scientific">Haloarchaeobius amylolyticus</name>
    <dbReference type="NCBI Taxonomy" id="1198296"/>
    <lineage>
        <taxon>Archaea</taxon>
        <taxon>Methanobacteriati</taxon>
        <taxon>Methanobacteriota</taxon>
        <taxon>Stenosarchaea group</taxon>
        <taxon>Halobacteria</taxon>
        <taxon>Halobacteriales</taxon>
        <taxon>Halorubellaceae</taxon>
        <taxon>Haloarchaeobius</taxon>
    </lineage>
</organism>
<keyword evidence="1" id="KW-1133">Transmembrane helix</keyword>
<dbReference type="AlphaFoldDB" id="A0ABD6BJ87"/>
<keyword evidence="1" id="KW-0812">Transmembrane</keyword>
<dbReference type="RefSeq" id="WP_390288542.1">
    <property type="nucleotide sequence ID" value="NZ_JBHUDI010000009.1"/>
</dbReference>
<gene>
    <name evidence="2" type="ORF">ACFR99_14455</name>
</gene>
<accession>A0ABD6BJ87</accession>
<protein>
    <recommendedName>
        <fullName evidence="4">Flagellin</fullName>
    </recommendedName>
</protein>
<proteinExistence type="predicted"/>
<evidence type="ECO:0000313" key="3">
    <source>
        <dbReference type="Proteomes" id="UP001597076"/>
    </source>
</evidence>
<sequence length="243" mass="26144">MKSTPNGDERGVSDVLAFVLVFAMILGSVVLMSTVGLQAMNDYQEFEQSQNTERAMTSLAANFDDVLRYDGVTERYGELSLRGGTIRSGSSGTNVTINISGTSNPDHEVNLGTFAYESESGVIAYEGGGLVRKSGDGNSIVLKEPTLTCNNESSDSEDTALISLVEVNPGQNRSIQSDGTLGVTITEDERSREIHSINDGTVTVSSETEYNEAWDDIGNDGDDWRCEGVDRVAVTVVTVDIEY</sequence>
<evidence type="ECO:0000256" key="1">
    <source>
        <dbReference type="SAM" id="Phobius"/>
    </source>
</evidence>
<dbReference type="EMBL" id="JBHUDI010000009">
    <property type="protein sequence ID" value="MFD1564740.1"/>
    <property type="molecule type" value="Genomic_DNA"/>
</dbReference>
<dbReference type="Pfam" id="PF23960">
    <property type="entry name" value="DUF7289"/>
    <property type="match status" value="1"/>
</dbReference>
<keyword evidence="1" id="KW-0472">Membrane</keyword>
<name>A0ABD6BJ87_9EURY</name>
<evidence type="ECO:0008006" key="4">
    <source>
        <dbReference type="Google" id="ProtNLM"/>
    </source>
</evidence>
<reference evidence="2 3" key="1">
    <citation type="journal article" date="2019" name="Int. J. Syst. Evol. Microbiol.">
        <title>The Global Catalogue of Microorganisms (GCM) 10K type strain sequencing project: providing services to taxonomists for standard genome sequencing and annotation.</title>
        <authorList>
            <consortium name="The Broad Institute Genomics Platform"/>
            <consortium name="The Broad Institute Genome Sequencing Center for Infectious Disease"/>
            <person name="Wu L."/>
            <person name="Ma J."/>
        </authorList>
    </citation>
    <scope>NUCLEOTIDE SEQUENCE [LARGE SCALE GENOMIC DNA]</scope>
    <source>
        <strain evidence="2 3">CGMCC 1.12230</strain>
    </source>
</reference>
<dbReference type="Proteomes" id="UP001597076">
    <property type="component" value="Unassembled WGS sequence"/>
</dbReference>
<dbReference type="InterPro" id="IPR055713">
    <property type="entry name" value="DUF7289"/>
</dbReference>
<comment type="caution">
    <text evidence="2">The sequence shown here is derived from an EMBL/GenBank/DDBJ whole genome shotgun (WGS) entry which is preliminary data.</text>
</comment>
<evidence type="ECO:0000313" key="2">
    <source>
        <dbReference type="EMBL" id="MFD1564740.1"/>
    </source>
</evidence>